<dbReference type="SUPFAM" id="SSF46785">
    <property type="entry name" value="Winged helix' DNA-binding domain"/>
    <property type="match status" value="1"/>
</dbReference>
<reference evidence="5" key="2">
    <citation type="submission" date="2020-09" db="EMBL/GenBank/DDBJ databases">
        <authorList>
            <person name="Sun Q."/>
            <person name="Zhou Y."/>
        </authorList>
    </citation>
    <scope>NUCLEOTIDE SEQUENCE</scope>
    <source>
        <strain evidence="5">CGMCC 1.15290</strain>
    </source>
</reference>
<evidence type="ECO:0000259" key="4">
    <source>
        <dbReference type="PROSITE" id="PS50987"/>
    </source>
</evidence>
<keyword evidence="2" id="KW-0238">DNA-binding</keyword>
<dbReference type="Pfam" id="PF01022">
    <property type="entry name" value="HTH_5"/>
    <property type="match status" value="1"/>
</dbReference>
<dbReference type="InterPro" id="IPR036390">
    <property type="entry name" value="WH_DNA-bd_sf"/>
</dbReference>
<protein>
    <recommendedName>
        <fullName evidence="4">HTH arsR-type domain-containing protein</fullName>
    </recommendedName>
</protein>
<name>A0A917J3H7_9BACT</name>
<dbReference type="Proteomes" id="UP000627292">
    <property type="component" value="Unassembled WGS sequence"/>
</dbReference>
<dbReference type="PANTHER" id="PTHR43132:SF2">
    <property type="entry name" value="ARSENICAL RESISTANCE OPERON REPRESSOR ARSR-RELATED"/>
    <property type="match status" value="1"/>
</dbReference>
<sequence length="109" mass="12561">MSTLQHSVSEQKGGVKIDYIHLKKAALILRALNHKLRQQMVKLLDEHKKMTVTEIYVKLRLEQSVASQHLAILRRAGIVATQRDGKFIYYGVNYNRIQEVSEFVEQLVG</sequence>
<evidence type="ECO:0000256" key="3">
    <source>
        <dbReference type="ARBA" id="ARBA00023163"/>
    </source>
</evidence>
<comment type="caution">
    <text evidence="5">The sequence shown here is derived from an EMBL/GenBank/DDBJ whole genome shotgun (WGS) entry which is preliminary data.</text>
</comment>
<dbReference type="GO" id="GO:0003677">
    <property type="term" value="F:DNA binding"/>
    <property type="evidence" value="ECO:0007669"/>
    <property type="project" value="UniProtKB-KW"/>
</dbReference>
<proteinExistence type="predicted"/>
<evidence type="ECO:0000313" key="6">
    <source>
        <dbReference type="Proteomes" id="UP000627292"/>
    </source>
</evidence>
<feature type="domain" description="HTH arsR-type" evidence="4">
    <location>
        <begin position="17"/>
        <end position="109"/>
    </location>
</feature>
<dbReference type="CDD" id="cd00090">
    <property type="entry name" value="HTH_ARSR"/>
    <property type="match status" value="1"/>
</dbReference>
<accession>A0A917J3H7</accession>
<dbReference type="InterPro" id="IPR001845">
    <property type="entry name" value="HTH_ArsR_DNA-bd_dom"/>
</dbReference>
<organism evidence="5 6">
    <name type="scientific">Filimonas zeae</name>
    <dbReference type="NCBI Taxonomy" id="1737353"/>
    <lineage>
        <taxon>Bacteria</taxon>
        <taxon>Pseudomonadati</taxon>
        <taxon>Bacteroidota</taxon>
        <taxon>Chitinophagia</taxon>
        <taxon>Chitinophagales</taxon>
        <taxon>Chitinophagaceae</taxon>
        <taxon>Filimonas</taxon>
    </lineage>
</organism>
<keyword evidence="6" id="KW-1185">Reference proteome</keyword>
<dbReference type="AlphaFoldDB" id="A0A917J3H7"/>
<dbReference type="PRINTS" id="PR00778">
    <property type="entry name" value="HTHARSR"/>
</dbReference>
<evidence type="ECO:0000256" key="2">
    <source>
        <dbReference type="ARBA" id="ARBA00023125"/>
    </source>
</evidence>
<dbReference type="GO" id="GO:0003700">
    <property type="term" value="F:DNA-binding transcription factor activity"/>
    <property type="evidence" value="ECO:0007669"/>
    <property type="project" value="InterPro"/>
</dbReference>
<dbReference type="RefSeq" id="WP_188956259.1">
    <property type="nucleotide sequence ID" value="NZ_BMIB01000004.1"/>
</dbReference>
<dbReference type="InterPro" id="IPR051011">
    <property type="entry name" value="Metal_resp_trans_reg"/>
</dbReference>
<dbReference type="Gene3D" id="1.10.10.10">
    <property type="entry name" value="Winged helix-like DNA-binding domain superfamily/Winged helix DNA-binding domain"/>
    <property type="match status" value="1"/>
</dbReference>
<gene>
    <name evidence="5" type="ORF">GCM10011379_43230</name>
</gene>
<keyword evidence="3" id="KW-0804">Transcription</keyword>
<dbReference type="EMBL" id="BMIB01000004">
    <property type="protein sequence ID" value="GGH77216.1"/>
    <property type="molecule type" value="Genomic_DNA"/>
</dbReference>
<dbReference type="NCBIfam" id="NF033788">
    <property type="entry name" value="HTH_metalloreg"/>
    <property type="match status" value="1"/>
</dbReference>
<dbReference type="InterPro" id="IPR036388">
    <property type="entry name" value="WH-like_DNA-bd_sf"/>
</dbReference>
<evidence type="ECO:0000256" key="1">
    <source>
        <dbReference type="ARBA" id="ARBA00023015"/>
    </source>
</evidence>
<dbReference type="SMART" id="SM00418">
    <property type="entry name" value="HTH_ARSR"/>
    <property type="match status" value="1"/>
</dbReference>
<dbReference type="PANTHER" id="PTHR43132">
    <property type="entry name" value="ARSENICAL RESISTANCE OPERON REPRESSOR ARSR-RELATED"/>
    <property type="match status" value="1"/>
</dbReference>
<evidence type="ECO:0000313" key="5">
    <source>
        <dbReference type="EMBL" id="GGH77216.1"/>
    </source>
</evidence>
<reference evidence="5" key="1">
    <citation type="journal article" date="2014" name="Int. J. Syst. Evol. Microbiol.">
        <title>Complete genome sequence of Corynebacterium casei LMG S-19264T (=DSM 44701T), isolated from a smear-ripened cheese.</title>
        <authorList>
            <consortium name="US DOE Joint Genome Institute (JGI-PGF)"/>
            <person name="Walter F."/>
            <person name="Albersmeier A."/>
            <person name="Kalinowski J."/>
            <person name="Ruckert C."/>
        </authorList>
    </citation>
    <scope>NUCLEOTIDE SEQUENCE</scope>
    <source>
        <strain evidence="5">CGMCC 1.15290</strain>
    </source>
</reference>
<keyword evidence="1" id="KW-0805">Transcription regulation</keyword>
<dbReference type="PROSITE" id="PS50987">
    <property type="entry name" value="HTH_ARSR_2"/>
    <property type="match status" value="1"/>
</dbReference>
<dbReference type="InterPro" id="IPR011991">
    <property type="entry name" value="ArsR-like_HTH"/>
</dbReference>